<evidence type="ECO:0000313" key="3">
    <source>
        <dbReference type="Proteomes" id="UP000271700"/>
    </source>
</evidence>
<organism evidence="2 3">
    <name type="scientific">Ruegeria conchae</name>
    <dbReference type="NCBI Taxonomy" id="981384"/>
    <lineage>
        <taxon>Bacteria</taxon>
        <taxon>Pseudomonadati</taxon>
        <taxon>Pseudomonadota</taxon>
        <taxon>Alphaproteobacteria</taxon>
        <taxon>Rhodobacterales</taxon>
        <taxon>Roseobacteraceae</taxon>
        <taxon>Ruegeria</taxon>
    </lineage>
</organism>
<feature type="chain" id="PRO_5019722620" evidence="1">
    <location>
        <begin position="20"/>
        <end position="260"/>
    </location>
</feature>
<evidence type="ECO:0000256" key="1">
    <source>
        <dbReference type="SAM" id="SignalP"/>
    </source>
</evidence>
<dbReference type="Proteomes" id="UP000271700">
    <property type="component" value="Unassembled WGS sequence"/>
</dbReference>
<accession>A0A497YRE4</accession>
<comment type="caution">
    <text evidence="2">The sequence shown here is derived from an EMBL/GenBank/DDBJ whole genome shotgun (WGS) entry which is preliminary data.</text>
</comment>
<dbReference type="EMBL" id="RCCT01000009">
    <property type="protein sequence ID" value="RLJ98548.1"/>
    <property type="molecule type" value="Genomic_DNA"/>
</dbReference>
<dbReference type="InterPro" id="IPR019613">
    <property type="entry name" value="DUF4198"/>
</dbReference>
<keyword evidence="1" id="KW-0732">Signal</keyword>
<dbReference type="OrthoDB" id="9780723at2"/>
<name>A0A497YRE4_9RHOB</name>
<protein>
    <submittedName>
        <fullName evidence="2">Cobalt/nickel transport protein</fullName>
    </submittedName>
</protein>
<sequence length="260" mass="28381">MKKLLLAAAAAVMPAFASAHFLMEYTENTMIERPGDVPVKLIFWHPFEAGHVMTLEKPEEFYVIHNGNKTDLLDTLEETTFDGPDNSAKAFKGSVPVKRSGDYVVVTVPTPYYEESEDIYIQQITKAYLNRNELPTDWDQPQGLATEILPLNKPYNIIAGSTFTGRVLSEGKPVAGVEIEIEYIAAAPDLKSTGAAAPTVSPLPGGALVAISDENGYFSFGVPKAGYWGFAALGSGPKTEHEGKELSQDAVIWIRAWDLE</sequence>
<keyword evidence="3" id="KW-1185">Reference proteome</keyword>
<dbReference type="STRING" id="981384.GCA_000192475_00367"/>
<reference evidence="2 3" key="1">
    <citation type="submission" date="2018-10" db="EMBL/GenBank/DDBJ databases">
        <title>Genomic Encyclopedia of Archaeal and Bacterial Type Strains, Phase II (KMG-II): from individual species to whole genera.</title>
        <authorList>
            <person name="Goeker M."/>
        </authorList>
    </citation>
    <scope>NUCLEOTIDE SEQUENCE [LARGE SCALE GENOMIC DNA]</scope>
    <source>
        <strain evidence="2 3">DSM 29317</strain>
    </source>
</reference>
<feature type="signal peptide" evidence="1">
    <location>
        <begin position="1"/>
        <end position="19"/>
    </location>
</feature>
<dbReference type="RefSeq" id="WP_010443466.1">
    <property type="nucleotide sequence ID" value="NZ_AEYW01000024.1"/>
</dbReference>
<dbReference type="Pfam" id="PF10670">
    <property type="entry name" value="DUF4198"/>
    <property type="match status" value="1"/>
</dbReference>
<proteinExistence type="predicted"/>
<gene>
    <name evidence="2" type="ORF">CLV75_4251</name>
</gene>
<dbReference type="AlphaFoldDB" id="A0A497YRE4"/>
<evidence type="ECO:0000313" key="2">
    <source>
        <dbReference type="EMBL" id="RLJ98548.1"/>
    </source>
</evidence>